<evidence type="ECO:0000313" key="2">
    <source>
        <dbReference type="Proteomes" id="UP001597369"/>
    </source>
</evidence>
<organism evidence="1 2">
    <name type="scientific">Pontibacter silvestris</name>
    <dbReference type="NCBI Taxonomy" id="2305183"/>
    <lineage>
        <taxon>Bacteria</taxon>
        <taxon>Pseudomonadati</taxon>
        <taxon>Bacteroidota</taxon>
        <taxon>Cytophagia</taxon>
        <taxon>Cytophagales</taxon>
        <taxon>Hymenobacteraceae</taxon>
        <taxon>Pontibacter</taxon>
    </lineage>
</organism>
<dbReference type="RefSeq" id="WP_229959768.1">
    <property type="nucleotide sequence ID" value="NZ_JAJJWI010000006.1"/>
</dbReference>
<evidence type="ECO:0000313" key="1">
    <source>
        <dbReference type="EMBL" id="MFD2065429.1"/>
    </source>
</evidence>
<reference evidence="2" key="1">
    <citation type="journal article" date="2019" name="Int. J. Syst. Evol. Microbiol.">
        <title>The Global Catalogue of Microorganisms (GCM) 10K type strain sequencing project: providing services to taxonomists for standard genome sequencing and annotation.</title>
        <authorList>
            <consortium name="The Broad Institute Genomics Platform"/>
            <consortium name="The Broad Institute Genome Sequencing Center for Infectious Disease"/>
            <person name="Wu L."/>
            <person name="Ma J."/>
        </authorList>
    </citation>
    <scope>NUCLEOTIDE SEQUENCE [LARGE SCALE GENOMIC DNA]</scope>
    <source>
        <strain evidence="2">JCM 16545</strain>
    </source>
</reference>
<accession>A0ABW4WSN7</accession>
<comment type="caution">
    <text evidence="1">The sequence shown here is derived from an EMBL/GenBank/DDBJ whole genome shotgun (WGS) entry which is preliminary data.</text>
</comment>
<keyword evidence="2" id="KW-1185">Reference proteome</keyword>
<proteinExistence type="predicted"/>
<dbReference type="Proteomes" id="UP001597369">
    <property type="component" value="Unassembled WGS sequence"/>
</dbReference>
<gene>
    <name evidence="1" type="ORF">ACFSKU_00920</name>
</gene>
<protein>
    <submittedName>
        <fullName evidence="1">Uncharacterized protein</fullName>
    </submittedName>
</protein>
<dbReference type="EMBL" id="JBHUHV010000002">
    <property type="protein sequence ID" value="MFD2065429.1"/>
    <property type="molecule type" value="Genomic_DNA"/>
</dbReference>
<name>A0ABW4WSN7_9BACT</name>
<sequence>MSEAGVQEWPSGKVVLTSGDTLYGELVLHRAEEVLNVIHDDGTISSFSPISVEYFIAQDRPSGRPYYFRTLMWDQGRDYTDFKKPTFFEQLIEGPITLVMRESYLGKAGFQNNYNNQNYLPANGWVEDVKESYYAVLPDGEVVTLRRIRRDLNALFGDKSKEVRKFVKKRNLEYERPHQLIAIVSFFNSLVDPLYISKLQGVER</sequence>